<dbReference type="SUPFAM" id="SSF52172">
    <property type="entry name" value="CheY-like"/>
    <property type="match status" value="1"/>
</dbReference>
<dbReference type="FunFam" id="3.40.50.2300:FF:000001">
    <property type="entry name" value="DNA-binding response regulator PhoB"/>
    <property type="match status" value="1"/>
</dbReference>
<feature type="modified residue" description="4-aspartylphosphate" evidence="7">
    <location>
        <position position="51"/>
    </location>
</feature>
<dbReference type="SMART" id="SM00448">
    <property type="entry name" value="REC"/>
    <property type="match status" value="1"/>
</dbReference>
<dbReference type="InterPro" id="IPR011006">
    <property type="entry name" value="CheY-like_superfamily"/>
</dbReference>
<dbReference type="RefSeq" id="WP_182664220.1">
    <property type="nucleotide sequence ID" value="NZ_JACIVI010000003.1"/>
</dbReference>
<name>A0A839HIF3_9BURK</name>
<keyword evidence="5 8" id="KW-0238">DNA-binding</keyword>
<dbReference type="PROSITE" id="PS50110">
    <property type="entry name" value="RESPONSE_REGULATORY"/>
    <property type="match status" value="1"/>
</dbReference>
<dbReference type="AlphaFoldDB" id="A0A839HIF3"/>
<accession>A0A839HIF3</accession>
<dbReference type="GO" id="GO:0000156">
    <property type="term" value="F:phosphorelay response regulator activity"/>
    <property type="evidence" value="ECO:0007669"/>
    <property type="project" value="TreeGrafter"/>
</dbReference>
<organism evidence="11 12">
    <name type="scientific">Aquariibacter albus</name>
    <dbReference type="NCBI Taxonomy" id="2759899"/>
    <lineage>
        <taxon>Bacteria</taxon>
        <taxon>Pseudomonadati</taxon>
        <taxon>Pseudomonadota</taxon>
        <taxon>Betaproteobacteria</taxon>
        <taxon>Burkholderiales</taxon>
        <taxon>Sphaerotilaceae</taxon>
        <taxon>Aquariibacter</taxon>
    </lineage>
</organism>
<dbReference type="GO" id="GO:0006355">
    <property type="term" value="P:regulation of DNA-templated transcription"/>
    <property type="evidence" value="ECO:0007669"/>
    <property type="project" value="InterPro"/>
</dbReference>
<dbReference type="InterPro" id="IPR036388">
    <property type="entry name" value="WH-like_DNA-bd_sf"/>
</dbReference>
<dbReference type="Pfam" id="PF00486">
    <property type="entry name" value="Trans_reg_C"/>
    <property type="match status" value="1"/>
</dbReference>
<evidence type="ECO:0000256" key="2">
    <source>
        <dbReference type="ARBA" id="ARBA00022553"/>
    </source>
</evidence>
<dbReference type="InterPro" id="IPR001789">
    <property type="entry name" value="Sig_transdc_resp-reg_receiver"/>
</dbReference>
<dbReference type="CDD" id="cd00383">
    <property type="entry name" value="trans_reg_C"/>
    <property type="match status" value="1"/>
</dbReference>
<comment type="caution">
    <text evidence="11">The sequence shown here is derived from an EMBL/GenBank/DDBJ whole genome shotgun (WGS) entry which is preliminary data.</text>
</comment>
<dbReference type="PROSITE" id="PS51755">
    <property type="entry name" value="OMPR_PHOB"/>
    <property type="match status" value="1"/>
</dbReference>
<sequence length="232" mass="25665">MRILLIEDEPRLGDYLHKGLREQGGIVDRANNGIDGRHLALEGDYDLILLDVMLPGLDGFGVLAALREKRQTPVLMLTARDAVEDRVRGLQGGADDYLVKPFAFSELLARIQALLRRGGPGGPGRAATELLAGDLRLDLLKRRAERGGQRIDLTAKEFALLSLLMRRQGEVLSRTLLAEQVWDMHFDSDTNLVDVAVRRLRAKVDEPFGEPLVHTVRGMGYVLESRGAAAPR</sequence>
<dbReference type="InterPro" id="IPR016032">
    <property type="entry name" value="Sig_transdc_resp-reg_C-effctor"/>
</dbReference>
<dbReference type="FunFam" id="1.10.10.10:FF:000005">
    <property type="entry name" value="Two-component system response regulator"/>
    <property type="match status" value="1"/>
</dbReference>
<dbReference type="GO" id="GO:0005829">
    <property type="term" value="C:cytosol"/>
    <property type="evidence" value="ECO:0007669"/>
    <property type="project" value="TreeGrafter"/>
</dbReference>
<dbReference type="EMBL" id="JACIVI010000003">
    <property type="protein sequence ID" value="MBB1162377.1"/>
    <property type="molecule type" value="Genomic_DNA"/>
</dbReference>
<evidence type="ECO:0000256" key="8">
    <source>
        <dbReference type="PROSITE-ProRule" id="PRU01091"/>
    </source>
</evidence>
<dbReference type="Gene3D" id="3.40.50.2300">
    <property type="match status" value="1"/>
</dbReference>
<dbReference type="CDD" id="cd19935">
    <property type="entry name" value="REC_OmpR_CusR-like"/>
    <property type="match status" value="1"/>
</dbReference>
<dbReference type="Pfam" id="PF00072">
    <property type="entry name" value="Response_reg"/>
    <property type="match status" value="1"/>
</dbReference>
<dbReference type="GO" id="GO:0000976">
    <property type="term" value="F:transcription cis-regulatory region binding"/>
    <property type="evidence" value="ECO:0007669"/>
    <property type="project" value="TreeGrafter"/>
</dbReference>
<dbReference type="GO" id="GO:0032993">
    <property type="term" value="C:protein-DNA complex"/>
    <property type="evidence" value="ECO:0007669"/>
    <property type="project" value="TreeGrafter"/>
</dbReference>
<evidence type="ECO:0000256" key="1">
    <source>
        <dbReference type="ARBA" id="ARBA00022539"/>
    </source>
</evidence>
<dbReference type="PANTHER" id="PTHR48111:SF76">
    <property type="entry name" value="TWO-COMPONENT RESPONSE REGULATOR"/>
    <property type="match status" value="1"/>
</dbReference>
<evidence type="ECO:0000256" key="7">
    <source>
        <dbReference type="PROSITE-ProRule" id="PRU00169"/>
    </source>
</evidence>
<evidence type="ECO:0000256" key="5">
    <source>
        <dbReference type="ARBA" id="ARBA00023125"/>
    </source>
</evidence>
<keyword evidence="3" id="KW-0902">Two-component regulatory system</keyword>
<keyword evidence="6" id="KW-0804">Transcription</keyword>
<dbReference type="Gene3D" id="6.10.250.690">
    <property type="match status" value="1"/>
</dbReference>
<reference evidence="11 12" key="1">
    <citation type="submission" date="2020-08" db="EMBL/GenBank/DDBJ databases">
        <title>Aquariorum lacteus gen. nov., sp. nov., a new member of the family Comamonadaceae, isolated from freshwater aquarium.</title>
        <authorList>
            <person name="Chun S.-J."/>
        </authorList>
    </citation>
    <scope>NUCLEOTIDE SEQUENCE [LARGE SCALE GENOMIC DNA]</scope>
    <source>
        <strain evidence="11 12">SJAQ100</strain>
    </source>
</reference>
<dbReference type="Gene3D" id="1.10.10.10">
    <property type="entry name" value="Winged helix-like DNA-binding domain superfamily/Winged helix DNA-binding domain"/>
    <property type="match status" value="1"/>
</dbReference>
<dbReference type="SUPFAM" id="SSF46894">
    <property type="entry name" value="C-terminal effector domain of the bipartite response regulators"/>
    <property type="match status" value="1"/>
</dbReference>
<feature type="DNA-binding region" description="OmpR/PhoB-type" evidence="8">
    <location>
        <begin position="127"/>
        <end position="225"/>
    </location>
</feature>
<evidence type="ECO:0000256" key="3">
    <source>
        <dbReference type="ARBA" id="ARBA00023012"/>
    </source>
</evidence>
<keyword evidence="2 7" id="KW-0597">Phosphoprotein</keyword>
<dbReference type="SMART" id="SM00862">
    <property type="entry name" value="Trans_reg_C"/>
    <property type="match status" value="1"/>
</dbReference>
<feature type="domain" description="Response regulatory" evidence="9">
    <location>
        <begin position="2"/>
        <end position="115"/>
    </location>
</feature>
<evidence type="ECO:0000313" key="12">
    <source>
        <dbReference type="Proteomes" id="UP000586093"/>
    </source>
</evidence>
<evidence type="ECO:0000259" key="10">
    <source>
        <dbReference type="PROSITE" id="PS51755"/>
    </source>
</evidence>
<evidence type="ECO:0000256" key="6">
    <source>
        <dbReference type="ARBA" id="ARBA00023163"/>
    </source>
</evidence>
<proteinExistence type="predicted"/>
<keyword evidence="12" id="KW-1185">Reference proteome</keyword>
<dbReference type="InterPro" id="IPR039420">
    <property type="entry name" value="WalR-like"/>
</dbReference>
<dbReference type="Proteomes" id="UP000586093">
    <property type="component" value="Unassembled WGS sequence"/>
</dbReference>
<evidence type="ECO:0000313" key="11">
    <source>
        <dbReference type="EMBL" id="MBB1162377.1"/>
    </source>
</evidence>
<protein>
    <submittedName>
        <fullName evidence="11">Heavy metal response regulator transcription factor</fullName>
    </submittedName>
</protein>
<dbReference type="InterPro" id="IPR006291">
    <property type="entry name" value="CusR-like"/>
</dbReference>
<evidence type="ECO:0000259" key="9">
    <source>
        <dbReference type="PROSITE" id="PS50110"/>
    </source>
</evidence>
<dbReference type="PANTHER" id="PTHR48111">
    <property type="entry name" value="REGULATOR OF RPOS"/>
    <property type="match status" value="1"/>
</dbReference>
<feature type="domain" description="OmpR/PhoB-type" evidence="10">
    <location>
        <begin position="127"/>
        <end position="225"/>
    </location>
</feature>
<evidence type="ECO:0000256" key="4">
    <source>
        <dbReference type="ARBA" id="ARBA00023015"/>
    </source>
</evidence>
<keyword evidence="1" id="KW-0104">Cadmium</keyword>
<gene>
    <name evidence="11" type="ORF">H4F90_10330</name>
</gene>
<keyword evidence="4" id="KW-0805">Transcription regulation</keyword>
<dbReference type="NCBIfam" id="TIGR01387">
    <property type="entry name" value="cztR_silR_copR"/>
    <property type="match status" value="1"/>
</dbReference>
<dbReference type="InterPro" id="IPR001867">
    <property type="entry name" value="OmpR/PhoB-type_DNA-bd"/>
</dbReference>